<dbReference type="InterPro" id="IPR001810">
    <property type="entry name" value="F-box_dom"/>
</dbReference>
<gene>
    <name evidence="3" type="primary">TDEL0B02060</name>
    <name evidence="3" type="ORF">TDEL_0B02060</name>
</gene>
<evidence type="ECO:0000256" key="1">
    <source>
        <dbReference type="SAM" id="MobiDB-lite"/>
    </source>
</evidence>
<dbReference type="KEGG" id="tdl:TDEL_0B02060"/>
<feature type="compositionally biased region" description="Polar residues" evidence="1">
    <location>
        <begin position="190"/>
        <end position="204"/>
    </location>
</feature>
<accession>G8ZNZ1</accession>
<evidence type="ECO:0000259" key="2">
    <source>
        <dbReference type="PROSITE" id="PS50181"/>
    </source>
</evidence>
<dbReference type="HOGENOM" id="CLU_667626_0_0_1"/>
<reference evidence="3 4" key="1">
    <citation type="journal article" date="2011" name="Proc. Natl. Acad. Sci. U.S.A.">
        <title>Evolutionary erosion of yeast sex chromosomes by mating-type switching accidents.</title>
        <authorList>
            <person name="Gordon J.L."/>
            <person name="Armisen D."/>
            <person name="Proux-Wera E."/>
            <person name="Oheigeartaigh S.S."/>
            <person name="Byrne K.P."/>
            <person name="Wolfe K.H."/>
        </authorList>
    </citation>
    <scope>NUCLEOTIDE SEQUENCE [LARGE SCALE GENOMIC DNA]</scope>
    <source>
        <strain evidence="4">ATCC 10662 / CBS 1146 / NBRC 0425 / NCYC 2629 / NRRL Y-866</strain>
    </source>
</reference>
<dbReference type="InterPro" id="IPR036047">
    <property type="entry name" value="F-box-like_dom_sf"/>
</dbReference>
<dbReference type="OrthoDB" id="3219396at2759"/>
<dbReference type="GeneID" id="11504256"/>
<organism evidence="3 4">
    <name type="scientific">Torulaspora delbrueckii</name>
    <name type="common">Yeast</name>
    <name type="synonym">Candida colliculosa</name>
    <dbReference type="NCBI Taxonomy" id="4950"/>
    <lineage>
        <taxon>Eukaryota</taxon>
        <taxon>Fungi</taxon>
        <taxon>Dikarya</taxon>
        <taxon>Ascomycota</taxon>
        <taxon>Saccharomycotina</taxon>
        <taxon>Saccharomycetes</taxon>
        <taxon>Saccharomycetales</taxon>
        <taxon>Saccharomycetaceae</taxon>
        <taxon>Torulaspora</taxon>
    </lineage>
</organism>
<dbReference type="InParanoid" id="G8ZNZ1"/>
<dbReference type="eggNOG" id="ENOG502S5PF">
    <property type="taxonomic scope" value="Eukaryota"/>
</dbReference>
<sequence length="412" mass="47089">MRSTSCSMGPESLIELPLNVLFRILCFLELEELRNVARCCKLMRILVNENLMLTNNLVELNSSRDQWTRRLFFDVFDILNGSRNVLMKLTMENRVSIFDSVRYVQQKCELGYSANETQLLLMQNEDLDFMNDIRDAKENYESEAKDRGKETLTYLKILQGFHNLALASRDNTEEIAAPVQDDEDLATPVKNDTTIFQPCPKQTRTISPTTSSYSKSSEGSLFSDLPPKLSDRGWHSSIYELEHVSDHASASGSEDDSFSSNDSMVRLRNSTKVKDKAALFEKLISKDFGLLSNPKKCQTRKSYGALSADSIDLRPASSKRTISQGYLKELERCNLPSRSSTPILQEDLTRMDRSISKYQDHILAEYDVEIKALTDFQDDSGKRPRKLNSRISQRSKLKAFVTEDNKICYERL</sequence>
<dbReference type="AlphaFoldDB" id="G8ZNZ1"/>
<protein>
    <recommendedName>
        <fullName evidence="2">F-box domain-containing protein</fullName>
    </recommendedName>
</protein>
<keyword evidence="4" id="KW-1185">Reference proteome</keyword>
<evidence type="ECO:0000313" key="4">
    <source>
        <dbReference type="Proteomes" id="UP000005627"/>
    </source>
</evidence>
<dbReference type="FunCoup" id="G8ZNZ1">
    <property type="interactions" value="102"/>
</dbReference>
<feature type="domain" description="F-box" evidence="2">
    <location>
        <begin position="10"/>
        <end position="56"/>
    </location>
</feature>
<dbReference type="Proteomes" id="UP000005627">
    <property type="component" value="Chromosome 2"/>
</dbReference>
<dbReference type="EMBL" id="HE616743">
    <property type="protein sequence ID" value="CCE90335.1"/>
    <property type="molecule type" value="Genomic_DNA"/>
</dbReference>
<feature type="compositionally biased region" description="Low complexity" evidence="1">
    <location>
        <begin position="205"/>
        <end position="223"/>
    </location>
</feature>
<evidence type="ECO:0000313" key="3">
    <source>
        <dbReference type="EMBL" id="CCE90335.1"/>
    </source>
</evidence>
<feature type="region of interest" description="Disordered" evidence="1">
    <location>
        <begin position="189"/>
        <end position="226"/>
    </location>
</feature>
<dbReference type="Pfam" id="PF00646">
    <property type="entry name" value="F-box"/>
    <property type="match status" value="1"/>
</dbReference>
<dbReference type="PROSITE" id="PS50181">
    <property type="entry name" value="FBOX"/>
    <property type="match status" value="1"/>
</dbReference>
<dbReference type="GO" id="GO:0007005">
    <property type="term" value="P:mitochondrion organization"/>
    <property type="evidence" value="ECO:0007669"/>
    <property type="project" value="EnsemblFungi"/>
</dbReference>
<name>G8ZNZ1_TORDE</name>
<dbReference type="SUPFAM" id="SSF81383">
    <property type="entry name" value="F-box domain"/>
    <property type="match status" value="1"/>
</dbReference>
<dbReference type="GO" id="GO:0048312">
    <property type="term" value="P:intracellular distribution of mitochondria"/>
    <property type="evidence" value="ECO:0007669"/>
    <property type="project" value="EnsemblFungi"/>
</dbReference>
<dbReference type="RefSeq" id="XP_003679546.1">
    <property type="nucleotide sequence ID" value="XM_003679498.1"/>
</dbReference>
<proteinExistence type="predicted"/>